<evidence type="ECO:0000256" key="12">
    <source>
        <dbReference type="PROSITE-ProRule" id="PRU10141"/>
    </source>
</evidence>
<protein>
    <recommendedName>
        <fullName evidence="2">non-specific serine/threonine protein kinase</fullName>
        <ecNumber evidence="2">2.7.11.1</ecNumber>
    </recommendedName>
</protein>
<evidence type="ECO:0000256" key="2">
    <source>
        <dbReference type="ARBA" id="ARBA00012513"/>
    </source>
</evidence>
<dbReference type="FunFam" id="3.30.200.20:FF:000406">
    <property type="entry name" value="PTI1-like tyrosine-protein kinase At3g15890"/>
    <property type="match status" value="1"/>
</dbReference>
<evidence type="ECO:0000256" key="8">
    <source>
        <dbReference type="ARBA" id="ARBA00022989"/>
    </source>
</evidence>
<comment type="subcellular location">
    <subcellularLocation>
        <location evidence="1">Cell membrane</location>
        <topology evidence="1">Single-pass membrane protein</topology>
    </subcellularLocation>
</comment>
<accession>A0A2I0AYX1</accession>
<sequence length="163" mass="18265">MKLMSNLFCLSSSEKKKEKRNCSSMASRGSHDGYSWEVFKLKEILQATNNFSENYKLGEGGFGTVYWGRTASGEEIAVKRLKAMSPKAEMEFAVEVEVLARVRHKNLLGLRGYYAGGSERLIVYEYMPNHSLVSHLHGHFAGEARLDWPRRMAVAVSSAKGLA</sequence>
<dbReference type="OrthoDB" id="778574at2759"/>
<evidence type="ECO:0000256" key="3">
    <source>
        <dbReference type="ARBA" id="ARBA00022527"/>
    </source>
</evidence>
<keyword evidence="4 14" id="KW-0808">Transferase</keyword>
<name>A0A2I0AYX1_9ASPA</name>
<comment type="catalytic activity">
    <reaction evidence="11">
        <text>L-seryl-[protein] + ATP = O-phospho-L-seryl-[protein] + ADP + H(+)</text>
        <dbReference type="Rhea" id="RHEA:17989"/>
        <dbReference type="Rhea" id="RHEA-COMP:9863"/>
        <dbReference type="Rhea" id="RHEA-COMP:11604"/>
        <dbReference type="ChEBI" id="CHEBI:15378"/>
        <dbReference type="ChEBI" id="CHEBI:29999"/>
        <dbReference type="ChEBI" id="CHEBI:30616"/>
        <dbReference type="ChEBI" id="CHEBI:83421"/>
        <dbReference type="ChEBI" id="CHEBI:456216"/>
        <dbReference type="EC" id="2.7.11.1"/>
    </reaction>
</comment>
<evidence type="ECO:0000256" key="9">
    <source>
        <dbReference type="ARBA" id="ARBA00023136"/>
    </source>
</evidence>
<keyword evidence="7 12" id="KW-0067">ATP-binding</keyword>
<evidence type="ECO:0000256" key="5">
    <source>
        <dbReference type="ARBA" id="ARBA00022692"/>
    </source>
</evidence>
<dbReference type="InterPro" id="IPR000719">
    <property type="entry name" value="Prot_kinase_dom"/>
</dbReference>
<keyword evidence="14" id="KW-0418">Kinase</keyword>
<feature type="domain" description="Protein kinase" evidence="13">
    <location>
        <begin position="51"/>
        <end position="163"/>
    </location>
</feature>
<evidence type="ECO:0000313" key="15">
    <source>
        <dbReference type="Proteomes" id="UP000236161"/>
    </source>
</evidence>
<dbReference type="Proteomes" id="UP000236161">
    <property type="component" value="Unassembled WGS sequence"/>
</dbReference>
<dbReference type="InterPro" id="IPR001245">
    <property type="entry name" value="Ser-Thr/Tyr_kinase_cat_dom"/>
</dbReference>
<dbReference type="SUPFAM" id="SSF56112">
    <property type="entry name" value="Protein kinase-like (PK-like)"/>
    <property type="match status" value="1"/>
</dbReference>
<dbReference type="InterPro" id="IPR011009">
    <property type="entry name" value="Kinase-like_dom_sf"/>
</dbReference>
<evidence type="ECO:0000259" key="13">
    <source>
        <dbReference type="PROSITE" id="PS50011"/>
    </source>
</evidence>
<keyword evidence="15" id="KW-1185">Reference proteome</keyword>
<keyword evidence="3" id="KW-0723">Serine/threonine-protein kinase</keyword>
<dbReference type="Gene3D" id="3.30.200.20">
    <property type="entry name" value="Phosphorylase Kinase, domain 1"/>
    <property type="match status" value="1"/>
</dbReference>
<dbReference type="GO" id="GO:0106310">
    <property type="term" value="F:protein serine kinase activity"/>
    <property type="evidence" value="ECO:0007669"/>
    <property type="project" value="RHEA"/>
</dbReference>
<keyword evidence="8" id="KW-1133">Transmembrane helix</keyword>
<dbReference type="GO" id="GO:0005524">
    <property type="term" value="F:ATP binding"/>
    <property type="evidence" value="ECO:0007669"/>
    <property type="project" value="UniProtKB-UniRule"/>
</dbReference>
<evidence type="ECO:0000256" key="6">
    <source>
        <dbReference type="ARBA" id="ARBA00022741"/>
    </source>
</evidence>
<keyword evidence="9" id="KW-0472">Membrane</keyword>
<dbReference type="EMBL" id="KZ451935">
    <property type="protein sequence ID" value="PKA60729.1"/>
    <property type="molecule type" value="Genomic_DNA"/>
</dbReference>
<dbReference type="GO" id="GO:0005886">
    <property type="term" value="C:plasma membrane"/>
    <property type="evidence" value="ECO:0007669"/>
    <property type="project" value="UniProtKB-SubCell"/>
</dbReference>
<dbReference type="EC" id="2.7.11.1" evidence="2"/>
<dbReference type="InterPro" id="IPR017441">
    <property type="entry name" value="Protein_kinase_ATP_BS"/>
</dbReference>
<dbReference type="AlphaFoldDB" id="A0A2I0AYX1"/>
<dbReference type="PANTHER" id="PTHR47982">
    <property type="entry name" value="PROLINE-RICH RECEPTOR-LIKE PROTEIN KINASE PERK4"/>
    <property type="match status" value="1"/>
</dbReference>
<dbReference type="PROSITE" id="PS50011">
    <property type="entry name" value="PROTEIN_KINASE_DOM"/>
    <property type="match status" value="1"/>
</dbReference>
<evidence type="ECO:0000256" key="10">
    <source>
        <dbReference type="ARBA" id="ARBA00047899"/>
    </source>
</evidence>
<dbReference type="STRING" id="1088818.A0A2I0AYX1"/>
<organism evidence="14 15">
    <name type="scientific">Apostasia shenzhenica</name>
    <dbReference type="NCBI Taxonomy" id="1088818"/>
    <lineage>
        <taxon>Eukaryota</taxon>
        <taxon>Viridiplantae</taxon>
        <taxon>Streptophyta</taxon>
        <taxon>Embryophyta</taxon>
        <taxon>Tracheophyta</taxon>
        <taxon>Spermatophyta</taxon>
        <taxon>Magnoliopsida</taxon>
        <taxon>Liliopsida</taxon>
        <taxon>Asparagales</taxon>
        <taxon>Orchidaceae</taxon>
        <taxon>Apostasioideae</taxon>
        <taxon>Apostasia</taxon>
    </lineage>
</organism>
<evidence type="ECO:0000313" key="14">
    <source>
        <dbReference type="EMBL" id="PKA60729.1"/>
    </source>
</evidence>
<evidence type="ECO:0000256" key="7">
    <source>
        <dbReference type="ARBA" id="ARBA00022840"/>
    </source>
</evidence>
<evidence type="ECO:0000256" key="4">
    <source>
        <dbReference type="ARBA" id="ARBA00022679"/>
    </source>
</evidence>
<dbReference type="GO" id="GO:0004674">
    <property type="term" value="F:protein serine/threonine kinase activity"/>
    <property type="evidence" value="ECO:0007669"/>
    <property type="project" value="UniProtKB-KW"/>
</dbReference>
<gene>
    <name evidence="14" type="ORF">AXF42_Ash006363</name>
</gene>
<evidence type="ECO:0000256" key="1">
    <source>
        <dbReference type="ARBA" id="ARBA00004162"/>
    </source>
</evidence>
<dbReference type="InterPro" id="IPR047117">
    <property type="entry name" value="PERK1-13-like"/>
</dbReference>
<keyword evidence="5" id="KW-0812">Transmembrane</keyword>
<dbReference type="PROSITE" id="PS00107">
    <property type="entry name" value="PROTEIN_KINASE_ATP"/>
    <property type="match status" value="1"/>
</dbReference>
<keyword evidence="6 12" id="KW-0547">Nucleotide-binding</keyword>
<comment type="catalytic activity">
    <reaction evidence="10">
        <text>L-threonyl-[protein] + ATP = O-phospho-L-threonyl-[protein] + ADP + H(+)</text>
        <dbReference type="Rhea" id="RHEA:46608"/>
        <dbReference type="Rhea" id="RHEA-COMP:11060"/>
        <dbReference type="Rhea" id="RHEA-COMP:11605"/>
        <dbReference type="ChEBI" id="CHEBI:15378"/>
        <dbReference type="ChEBI" id="CHEBI:30013"/>
        <dbReference type="ChEBI" id="CHEBI:30616"/>
        <dbReference type="ChEBI" id="CHEBI:61977"/>
        <dbReference type="ChEBI" id="CHEBI:456216"/>
        <dbReference type="EC" id="2.7.11.1"/>
    </reaction>
</comment>
<dbReference type="PANTHER" id="PTHR47982:SF38">
    <property type="entry name" value="PROTEIN KINASE DOMAIN-CONTAINING PROTEIN"/>
    <property type="match status" value="1"/>
</dbReference>
<feature type="binding site" evidence="12">
    <location>
        <position position="79"/>
    </location>
    <ligand>
        <name>ATP</name>
        <dbReference type="ChEBI" id="CHEBI:30616"/>
    </ligand>
</feature>
<reference evidence="14 15" key="1">
    <citation type="journal article" date="2017" name="Nature">
        <title>The Apostasia genome and the evolution of orchids.</title>
        <authorList>
            <person name="Zhang G.Q."/>
            <person name="Liu K.W."/>
            <person name="Li Z."/>
            <person name="Lohaus R."/>
            <person name="Hsiao Y.Y."/>
            <person name="Niu S.C."/>
            <person name="Wang J.Y."/>
            <person name="Lin Y.C."/>
            <person name="Xu Q."/>
            <person name="Chen L.J."/>
            <person name="Yoshida K."/>
            <person name="Fujiwara S."/>
            <person name="Wang Z.W."/>
            <person name="Zhang Y.Q."/>
            <person name="Mitsuda N."/>
            <person name="Wang M."/>
            <person name="Liu G.H."/>
            <person name="Pecoraro L."/>
            <person name="Huang H.X."/>
            <person name="Xiao X.J."/>
            <person name="Lin M."/>
            <person name="Wu X.Y."/>
            <person name="Wu W.L."/>
            <person name="Chen Y.Y."/>
            <person name="Chang S.B."/>
            <person name="Sakamoto S."/>
            <person name="Ohme-Takagi M."/>
            <person name="Yagi M."/>
            <person name="Zeng S.J."/>
            <person name="Shen C.Y."/>
            <person name="Yeh C.M."/>
            <person name="Luo Y.B."/>
            <person name="Tsai W.C."/>
            <person name="Van de Peer Y."/>
            <person name="Liu Z.J."/>
        </authorList>
    </citation>
    <scope>NUCLEOTIDE SEQUENCE [LARGE SCALE GENOMIC DNA]</scope>
    <source>
        <strain evidence="15">cv. Shenzhen</strain>
        <tissue evidence="14">Stem</tissue>
    </source>
</reference>
<proteinExistence type="predicted"/>
<evidence type="ECO:0000256" key="11">
    <source>
        <dbReference type="ARBA" id="ARBA00048679"/>
    </source>
</evidence>
<dbReference type="Pfam" id="PF07714">
    <property type="entry name" value="PK_Tyr_Ser-Thr"/>
    <property type="match status" value="1"/>
</dbReference>